<feature type="domain" description="Spore protein YkvP/CgeB glycosyl transferase-like" evidence="1">
    <location>
        <begin position="211"/>
        <end position="349"/>
    </location>
</feature>
<comment type="caution">
    <text evidence="2">The sequence shown here is derived from an EMBL/GenBank/DDBJ whole genome shotgun (WGS) entry which is preliminary data.</text>
</comment>
<dbReference type="Pfam" id="PF13524">
    <property type="entry name" value="Glyco_trans_1_2"/>
    <property type="match status" value="1"/>
</dbReference>
<organism evidence="2 3">
    <name type="scientific">Aurantiacibacter xanthus</name>
    <dbReference type="NCBI Taxonomy" id="1784712"/>
    <lineage>
        <taxon>Bacteria</taxon>
        <taxon>Pseudomonadati</taxon>
        <taxon>Pseudomonadota</taxon>
        <taxon>Alphaproteobacteria</taxon>
        <taxon>Sphingomonadales</taxon>
        <taxon>Erythrobacteraceae</taxon>
        <taxon>Aurantiacibacter</taxon>
    </lineage>
</organism>
<evidence type="ECO:0000313" key="2">
    <source>
        <dbReference type="EMBL" id="RIV89769.1"/>
    </source>
</evidence>
<dbReference type="Gene3D" id="3.40.50.2000">
    <property type="entry name" value="Glycogen Phosphorylase B"/>
    <property type="match status" value="1"/>
</dbReference>
<protein>
    <recommendedName>
        <fullName evidence="1">Spore protein YkvP/CgeB glycosyl transferase-like domain-containing protein</fullName>
    </recommendedName>
</protein>
<dbReference type="AlphaFoldDB" id="A0A3A1P828"/>
<dbReference type="InterPro" id="IPR055259">
    <property type="entry name" value="YkvP/CgeB_Glyco_trans-like"/>
</dbReference>
<proteinExistence type="predicted"/>
<sequence>MAQAAALRIGYLVHNLNDAAVERRCRMFAIGGATMRVAGFCRDDTICDALTARGALSLGASRDAALVARATATLREAILHRRLKAFFRDCDVIVARNLEQLGIARAIVGDRPLVYECLDIHRSLVGQGMGSRLVRAVEGALLPRCDLLITSSPAFLRNHFDHRPLKAQALLVENKLLPDAGEMPVPVARPAPAAPYVVGWFGMLRCKRTLAFLQQLVRRGAGRIEVLIAGKPSPAEFPDFEGDVAATPGMTYVGPYSYSDLPELYGRCDFAWSIDWFEEGLNSKWLLPNRLYEAIAFGTIPIALAEVEVGHWLERHAAGLIVADGEAAAQRLLDLAPAELAAMREAIARIDRAEVICGEAECRDLVRTIAGLPAR</sequence>
<dbReference type="RefSeq" id="WP_119592134.1">
    <property type="nucleotide sequence ID" value="NZ_QXFM01000057.1"/>
</dbReference>
<dbReference type="OrthoDB" id="7973140at2"/>
<evidence type="ECO:0000259" key="1">
    <source>
        <dbReference type="Pfam" id="PF13524"/>
    </source>
</evidence>
<evidence type="ECO:0000313" key="3">
    <source>
        <dbReference type="Proteomes" id="UP000265366"/>
    </source>
</evidence>
<reference evidence="2 3" key="1">
    <citation type="submission" date="2018-08" db="EMBL/GenBank/DDBJ databases">
        <title>Erythrobacter zhengii sp.nov., a bacterium isolated from deep-sea sediment.</title>
        <authorList>
            <person name="Fang C."/>
            <person name="Wu Y.-H."/>
            <person name="Sun C."/>
            <person name="Wang H."/>
            <person name="Cheng H."/>
            <person name="Meng F.-X."/>
            <person name="Wang C.-S."/>
            <person name="Xu X.-W."/>
        </authorList>
    </citation>
    <scope>NUCLEOTIDE SEQUENCE [LARGE SCALE GENOMIC DNA]</scope>
    <source>
        <strain evidence="2 3">CCTCC AB 2015396</strain>
    </source>
</reference>
<dbReference type="Proteomes" id="UP000265366">
    <property type="component" value="Unassembled WGS sequence"/>
</dbReference>
<dbReference type="EMBL" id="QXFM01000057">
    <property type="protein sequence ID" value="RIV89769.1"/>
    <property type="molecule type" value="Genomic_DNA"/>
</dbReference>
<dbReference type="SUPFAM" id="SSF53756">
    <property type="entry name" value="UDP-Glycosyltransferase/glycogen phosphorylase"/>
    <property type="match status" value="1"/>
</dbReference>
<name>A0A3A1P828_9SPHN</name>
<accession>A0A3A1P828</accession>
<keyword evidence="3" id="KW-1185">Reference proteome</keyword>
<gene>
    <name evidence="2" type="ORF">D2V17_05755</name>
</gene>